<dbReference type="InParanoid" id="A0A401GDG9"/>
<name>A0A401GDG9_9APHY</name>
<dbReference type="OrthoDB" id="2687798at2759"/>
<feature type="region of interest" description="Disordered" evidence="1">
    <location>
        <begin position="25"/>
        <end position="104"/>
    </location>
</feature>
<accession>A0A401GDG9</accession>
<organism evidence="2 3">
    <name type="scientific">Sparassis crispa</name>
    <dbReference type="NCBI Taxonomy" id="139825"/>
    <lineage>
        <taxon>Eukaryota</taxon>
        <taxon>Fungi</taxon>
        <taxon>Dikarya</taxon>
        <taxon>Basidiomycota</taxon>
        <taxon>Agaricomycotina</taxon>
        <taxon>Agaricomycetes</taxon>
        <taxon>Polyporales</taxon>
        <taxon>Sparassidaceae</taxon>
        <taxon>Sparassis</taxon>
    </lineage>
</organism>
<dbReference type="Proteomes" id="UP000287166">
    <property type="component" value="Unassembled WGS sequence"/>
</dbReference>
<keyword evidence="3" id="KW-1185">Reference proteome</keyword>
<comment type="caution">
    <text evidence="2">The sequence shown here is derived from an EMBL/GenBank/DDBJ whole genome shotgun (WGS) entry which is preliminary data.</text>
</comment>
<feature type="compositionally biased region" description="Basic and acidic residues" evidence="1">
    <location>
        <begin position="179"/>
        <end position="195"/>
    </location>
</feature>
<feature type="compositionally biased region" description="Polar residues" evidence="1">
    <location>
        <begin position="200"/>
        <end position="225"/>
    </location>
</feature>
<dbReference type="AlphaFoldDB" id="A0A401GDG9"/>
<protein>
    <submittedName>
        <fullName evidence="2">Uncharacterized protein</fullName>
    </submittedName>
</protein>
<feature type="compositionally biased region" description="Polar residues" evidence="1">
    <location>
        <begin position="165"/>
        <end position="177"/>
    </location>
</feature>
<evidence type="ECO:0000313" key="2">
    <source>
        <dbReference type="EMBL" id="GBE80226.1"/>
    </source>
</evidence>
<feature type="region of interest" description="Disordered" evidence="1">
    <location>
        <begin position="157"/>
        <end position="284"/>
    </location>
</feature>
<dbReference type="RefSeq" id="XP_027611139.1">
    <property type="nucleotide sequence ID" value="XM_027755338.1"/>
</dbReference>
<evidence type="ECO:0000256" key="1">
    <source>
        <dbReference type="SAM" id="MobiDB-lite"/>
    </source>
</evidence>
<feature type="compositionally biased region" description="Polar residues" evidence="1">
    <location>
        <begin position="34"/>
        <end position="45"/>
    </location>
</feature>
<gene>
    <name evidence="2" type="ORF">SCP_0214360</name>
</gene>
<feature type="compositionally biased region" description="Basic and acidic residues" evidence="1">
    <location>
        <begin position="56"/>
        <end position="65"/>
    </location>
</feature>
<dbReference type="GeneID" id="38777143"/>
<proteinExistence type="predicted"/>
<dbReference type="EMBL" id="BFAD01000002">
    <property type="protein sequence ID" value="GBE80226.1"/>
    <property type="molecule type" value="Genomic_DNA"/>
</dbReference>
<evidence type="ECO:0000313" key="3">
    <source>
        <dbReference type="Proteomes" id="UP000287166"/>
    </source>
</evidence>
<reference evidence="2 3" key="1">
    <citation type="journal article" date="2018" name="Sci. Rep.">
        <title>Genome sequence of the cauliflower mushroom Sparassis crispa (Hanabiratake) and its association with beneficial usage.</title>
        <authorList>
            <person name="Kiyama R."/>
            <person name="Furutani Y."/>
            <person name="Kawaguchi K."/>
            <person name="Nakanishi T."/>
        </authorList>
    </citation>
    <scope>NUCLEOTIDE SEQUENCE [LARGE SCALE GENOMIC DNA]</scope>
</reference>
<sequence length="284" mass="29757">MLSAARLPRRLAAVRALHNRTRLCAQPGKDHQLSQDTANSPSSLFTPLDAASNDTSKQDTREASGKSEGVGFVEQVGSASKSGPQEPDGSKGGQVESMPPGFFSAIKGKLGLETTSGQAKQNRGAGVGVTGAGTTRQFHACWGNADIQPMFPPYQMSNDGGKKVNGQQNSSFSTSARTGVEKTNHTAESYFKDVDETPATGKTHQVDPSGTGAKINSNAVQSSGEYDTVSKKEPYDTPPSSGEDKDKKLRYGNVPGLGSKDQVSEPEEGPAGASAEGRKPEGRK</sequence>